<feature type="chain" id="PRO_5046673406" description="Secreted protein" evidence="2">
    <location>
        <begin position="38"/>
        <end position="783"/>
    </location>
</feature>
<feature type="region of interest" description="Disordered" evidence="1">
    <location>
        <begin position="62"/>
        <end position="114"/>
    </location>
</feature>
<evidence type="ECO:0008006" key="5">
    <source>
        <dbReference type="Google" id="ProtNLM"/>
    </source>
</evidence>
<evidence type="ECO:0000313" key="3">
    <source>
        <dbReference type="EMBL" id="MFC3461229.1"/>
    </source>
</evidence>
<comment type="caution">
    <text evidence="3">The sequence shown here is derived from an EMBL/GenBank/DDBJ whole genome shotgun (WGS) entry which is preliminary data.</text>
</comment>
<evidence type="ECO:0000256" key="1">
    <source>
        <dbReference type="SAM" id="MobiDB-lite"/>
    </source>
</evidence>
<dbReference type="EMBL" id="JBHRVV010000001">
    <property type="protein sequence ID" value="MFC3461229.1"/>
    <property type="molecule type" value="Genomic_DNA"/>
</dbReference>
<sequence>MQPSLQEFHIQTIMPVLSSSPLRLAICLALVSGALHAQDKNHPSDFVGLPSTGKVDDSQVVKARHGAAADAAPGNAPDHAPARAPARAPANAGANAAGAKPNAAPARAPGVPRKADIPAGGITGVVVENTGGEQTRVPLTFGQVFAPGDLPRGAPLSGKLADGSVLPLQVDVKATHADGSVRHAVISALLPKLAKGKQAGIALVKASAKGAEDTGKPDFDTGATVTVTLDGERYIASSDRLLKEQKPQFWLEGPVATEVQVAAPLRNARGEEHPHLAARFAIRAYPGAKRARVDIVVENNWAYEPSPRNFTYDVEIEVGGESVYRKKELTHLHHARWRTLAWTGAAPAVHLRHDSDYLIDSRALPNYDRTLLVPDGALARLAAKWEGPRSEPMGVGVASPAMPNTGGRNDIGLLPGWAAMYLLSMDARAKEVTLGTADRAGSWSAHYRDKRTGLPISLVDYPYMTLLGSPGDTRNPKTGKQEAFPRCPRDVCKTPYKADSAHQPGFAYLPYLVTGDYYYLEELQFWAMWNVFSTNPGYRKNIEGLLATHQVRGQAWSLRTLGEAAYITPDRHPLKNDFNAILKSNLAWYNATYSNNPSANGLGVIDNSPAVVYKGKTAVAPWQDDFFTQAVGHLAELGFKDAQPLLKWKAKFPIVRMTSEGACWVDAANYTITVRDSPAAPIYDSMAQAWKRTVGPELATLPCGGAEQAAATKRKPGDMGGYANTAIGFPSNLQPALAYAADVGGAAGKKAWERFMSRSVKPDYGPAPQFAIVPRSLDGVDAR</sequence>
<name>A0ABV7PPQ3_9BURK</name>
<evidence type="ECO:0000256" key="2">
    <source>
        <dbReference type="SAM" id="SignalP"/>
    </source>
</evidence>
<proteinExistence type="predicted"/>
<feature type="signal peptide" evidence="2">
    <location>
        <begin position="1"/>
        <end position="37"/>
    </location>
</feature>
<protein>
    <recommendedName>
        <fullName evidence="5">Secreted protein</fullName>
    </recommendedName>
</protein>
<keyword evidence="2" id="KW-0732">Signal</keyword>
<gene>
    <name evidence="3" type="ORF">ACFOPH_23755</name>
</gene>
<dbReference type="Proteomes" id="UP001595665">
    <property type="component" value="Unassembled WGS sequence"/>
</dbReference>
<reference evidence="4" key="1">
    <citation type="journal article" date="2019" name="Int. J. Syst. Evol. Microbiol.">
        <title>The Global Catalogue of Microorganisms (GCM) 10K type strain sequencing project: providing services to taxonomists for standard genome sequencing and annotation.</title>
        <authorList>
            <consortium name="The Broad Institute Genomics Platform"/>
            <consortium name="The Broad Institute Genome Sequencing Center for Infectious Disease"/>
            <person name="Wu L."/>
            <person name="Ma J."/>
        </authorList>
    </citation>
    <scope>NUCLEOTIDE SEQUENCE [LARGE SCALE GENOMIC DNA]</scope>
    <source>
        <strain evidence="4">CCM 7480</strain>
    </source>
</reference>
<evidence type="ECO:0000313" key="4">
    <source>
        <dbReference type="Proteomes" id="UP001595665"/>
    </source>
</evidence>
<organism evidence="3 4">
    <name type="scientific">Massilia haematophila</name>
    <dbReference type="NCBI Taxonomy" id="457923"/>
    <lineage>
        <taxon>Bacteria</taxon>
        <taxon>Pseudomonadati</taxon>
        <taxon>Pseudomonadota</taxon>
        <taxon>Betaproteobacteria</taxon>
        <taxon>Burkholderiales</taxon>
        <taxon>Oxalobacteraceae</taxon>
        <taxon>Telluria group</taxon>
        <taxon>Massilia</taxon>
    </lineage>
</organism>
<keyword evidence="4" id="KW-1185">Reference proteome</keyword>
<feature type="compositionally biased region" description="Low complexity" evidence="1">
    <location>
        <begin position="66"/>
        <end position="110"/>
    </location>
</feature>
<dbReference type="RefSeq" id="WP_379737589.1">
    <property type="nucleotide sequence ID" value="NZ_JBHRVV010000001.1"/>
</dbReference>
<accession>A0ABV7PPQ3</accession>